<dbReference type="InterPro" id="IPR000032">
    <property type="entry name" value="HPr-like"/>
</dbReference>
<evidence type="ECO:0000313" key="7">
    <source>
        <dbReference type="Proteomes" id="UP000307074"/>
    </source>
</evidence>
<feature type="domain" description="HPr" evidence="1">
    <location>
        <begin position="21"/>
        <end position="78"/>
    </location>
</feature>
<dbReference type="Gene3D" id="3.30.1340.10">
    <property type="entry name" value="HPr-like"/>
    <property type="match status" value="1"/>
</dbReference>
<dbReference type="EMBL" id="JAERKF010000003">
    <property type="protein sequence ID" value="MBS1009826.1"/>
    <property type="molecule type" value="Genomic_DNA"/>
</dbReference>
<sequence length="87" mass="9556">MKTIGIPLYGTTPKIDETNALQQICQRYTGTAKIVVRDTELNPQLAAEVAQLGEHGGDFIRIVADGPDEAQLVAAIHQQLVKDKYCY</sequence>
<dbReference type="Pfam" id="PF00381">
    <property type="entry name" value="PTS-HPr"/>
    <property type="match status" value="1"/>
</dbReference>
<reference evidence="3 6" key="1">
    <citation type="submission" date="2017-09" db="EMBL/GenBank/DDBJ databases">
        <title>Genome sequence of Lactobacillus brevis D7.</title>
        <authorList>
            <person name="Kwon M.-S."/>
            <person name="Lim S.K."/>
            <person name="Choi H.-J."/>
        </authorList>
    </citation>
    <scope>NUCLEOTIDE SEQUENCE [LARGE SCALE GENOMIC DNA]</scope>
    <source>
        <strain evidence="3 6">D7</strain>
    </source>
</reference>
<evidence type="ECO:0000313" key="3">
    <source>
        <dbReference type="EMBL" id="PBQ24475.1"/>
    </source>
</evidence>
<dbReference type="RefSeq" id="WP_011668552.1">
    <property type="nucleotide sequence ID" value="NZ_BBOW01000088.1"/>
</dbReference>
<keyword evidence="4" id="KW-0808">Transferase</keyword>
<dbReference type="EMBL" id="QFDK01000003">
    <property type="protein sequence ID" value="TOZ04990.1"/>
    <property type="molecule type" value="Genomic_DNA"/>
</dbReference>
<gene>
    <name evidence="3" type="ORF">CNR29_10805</name>
    <name evidence="5" type="ORF">DIS17_03340</name>
    <name evidence="2" type="ORF">JK167_03125</name>
    <name evidence="4" type="ORF">UCCLBBS449_1999</name>
</gene>
<organism evidence="3 6">
    <name type="scientific">Levilactobacillus brevis</name>
    <name type="common">Lactobacillus brevis</name>
    <dbReference type="NCBI Taxonomy" id="1580"/>
    <lineage>
        <taxon>Bacteria</taxon>
        <taxon>Bacillati</taxon>
        <taxon>Bacillota</taxon>
        <taxon>Bacilli</taxon>
        <taxon>Lactobacillales</taxon>
        <taxon>Lactobacillaceae</taxon>
        <taxon>Levilactobacillus</taxon>
    </lineage>
</organism>
<reference evidence="2" key="4">
    <citation type="submission" date="2020-12" db="EMBL/GenBank/DDBJ databases">
        <authorList>
            <person name="Mcmullen J.G."/>
        </authorList>
    </citation>
    <scope>NUCLEOTIDE SEQUENCE</scope>
    <source>
        <strain evidence="2">Dm-2019-70</strain>
    </source>
</reference>
<keyword evidence="3" id="KW-0762">Sugar transport</keyword>
<evidence type="ECO:0000313" key="4">
    <source>
        <dbReference type="EMBL" id="QCZ53921.1"/>
    </source>
</evidence>
<dbReference type="Proteomes" id="UP000785759">
    <property type="component" value="Unassembled WGS sequence"/>
</dbReference>
<dbReference type="Proteomes" id="UP000307074">
    <property type="component" value="Chromosome"/>
</dbReference>
<proteinExistence type="predicted"/>
<dbReference type="SUPFAM" id="SSF55594">
    <property type="entry name" value="HPr-like"/>
    <property type="match status" value="1"/>
</dbReference>
<dbReference type="GeneID" id="56993730"/>
<dbReference type="EMBL" id="CP031198">
    <property type="protein sequence ID" value="QCZ53921.1"/>
    <property type="molecule type" value="Genomic_DNA"/>
</dbReference>
<dbReference type="EMBL" id="NVYO01000001">
    <property type="protein sequence ID" value="PBQ24475.1"/>
    <property type="molecule type" value="Genomic_DNA"/>
</dbReference>
<dbReference type="Proteomes" id="UP000676478">
    <property type="component" value="Unassembled WGS sequence"/>
</dbReference>
<keyword evidence="3" id="KW-0813">Transport</keyword>
<evidence type="ECO:0000259" key="1">
    <source>
        <dbReference type="Pfam" id="PF00381"/>
    </source>
</evidence>
<dbReference type="AlphaFoldDB" id="A0A0C1M266"/>
<dbReference type="GO" id="GO:0016740">
    <property type="term" value="F:transferase activity"/>
    <property type="evidence" value="ECO:0007669"/>
    <property type="project" value="UniProtKB-KW"/>
</dbReference>
<dbReference type="OrthoDB" id="2295729at2"/>
<name>A0A0C1M266_LEVBR</name>
<reference evidence="5" key="2">
    <citation type="submission" date="2018-05" db="EMBL/GenBank/DDBJ databases">
        <title>Genome Comparison of Lactic Acid Bacteria Isolated from non-Wheat Sourdough.</title>
        <authorList>
            <person name="Rice T."/>
            <person name="Axel C."/>
            <person name="Lynch K.M."/>
            <person name="Benz C."/>
            <person name="Arendt E.K."/>
            <person name="Coffey A."/>
        </authorList>
    </citation>
    <scope>NUCLEOTIDE SEQUENCE</scope>
    <source>
        <strain evidence="5">TR055</strain>
    </source>
</reference>
<dbReference type="Proteomes" id="UP000217918">
    <property type="component" value="Unassembled WGS sequence"/>
</dbReference>
<dbReference type="InterPro" id="IPR035895">
    <property type="entry name" value="HPr-like_sf"/>
</dbReference>
<reference evidence="4 7" key="3">
    <citation type="submission" date="2018-07" db="EMBL/GenBank/DDBJ databases">
        <authorList>
            <person name="Feyereisen M."/>
        </authorList>
    </citation>
    <scope>NUCLEOTIDE SEQUENCE [LARGE SCALE GENOMIC DNA]</scope>
    <source>
        <strain evidence="4 7">UCCLBBS449</strain>
    </source>
</reference>
<evidence type="ECO:0000313" key="5">
    <source>
        <dbReference type="EMBL" id="TOZ04990.1"/>
    </source>
</evidence>
<evidence type="ECO:0000313" key="6">
    <source>
        <dbReference type="Proteomes" id="UP000217918"/>
    </source>
</evidence>
<reference evidence="2" key="5">
    <citation type="submission" date="2022-09" db="EMBL/GenBank/DDBJ databases">
        <title>Genome-inferred correspondence between phylogeny and metabolic traits in the wild Drosophila gut microbiome.</title>
        <authorList>
            <person name="Bueno E."/>
            <person name="Blow F."/>
            <person name="Douglas A.E."/>
        </authorList>
    </citation>
    <scope>NUCLEOTIDE SEQUENCE</scope>
    <source>
        <strain evidence="2">Dm-2019-70</strain>
    </source>
</reference>
<protein>
    <submittedName>
        <fullName evidence="3">PTS sugar transporter</fullName>
    </submittedName>
    <submittedName>
        <fullName evidence="4">Phosphotransferase system HPr-related protein</fullName>
    </submittedName>
</protein>
<accession>A0A0C1M266</accession>
<evidence type="ECO:0000313" key="2">
    <source>
        <dbReference type="EMBL" id="MBS1009826.1"/>
    </source>
</evidence>